<proteinExistence type="predicted"/>
<dbReference type="EMBL" id="FR824571">
    <property type="protein sequence ID" value="CCA27463.1"/>
    <property type="molecule type" value="Genomic_DNA"/>
</dbReference>
<reference evidence="1" key="2">
    <citation type="submission" date="2011-02" db="EMBL/GenBank/DDBJ databases">
        <authorList>
            <person name="MacLean D."/>
        </authorList>
    </citation>
    <scope>NUCLEOTIDE SEQUENCE</scope>
</reference>
<accession>F0X115</accession>
<organism evidence="1">
    <name type="scientific">Albugo laibachii Nc14</name>
    <dbReference type="NCBI Taxonomy" id="890382"/>
    <lineage>
        <taxon>Eukaryota</taxon>
        <taxon>Sar</taxon>
        <taxon>Stramenopiles</taxon>
        <taxon>Oomycota</taxon>
        <taxon>Peronosporomycetes</taxon>
        <taxon>Albuginales</taxon>
        <taxon>Albuginaceae</taxon>
        <taxon>Albugo</taxon>
    </lineage>
</organism>
<evidence type="ECO:0000313" key="1">
    <source>
        <dbReference type="EMBL" id="CCA27463.1"/>
    </source>
</evidence>
<dbReference type="AlphaFoldDB" id="F0X115"/>
<protein>
    <submittedName>
        <fullName evidence="1">AlNc14C540G12102 protein</fullName>
    </submittedName>
</protein>
<sequence>MIKYIRPRMGQVRHKGLLAAKPPHTHTNTQKFSFIRVYLPFLVSGDSRLAQFMNVFLFNLQCLLFSKVWLHQSSIRCLSQFPQ</sequence>
<reference evidence="1" key="1">
    <citation type="journal article" date="2011" name="PLoS Biol.">
        <title>Gene gain and loss during evolution of obligate parasitism in the white rust pathogen of Arabidopsis thaliana.</title>
        <authorList>
            <person name="Kemen E."/>
            <person name="Gardiner A."/>
            <person name="Schultz-Larsen T."/>
            <person name="Kemen A.C."/>
            <person name="Balmuth A.L."/>
            <person name="Robert-Seilaniantz A."/>
            <person name="Bailey K."/>
            <person name="Holub E."/>
            <person name="Studholme D.J."/>
            <person name="Maclean D."/>
            <person name="Jones J.D."/>
        </authorList>
    </citation>
    <scope>NUCLEOTIDE SEQUENCE</scope>
</reference>
<name>F0X115_9STRA</name>
<dbReference type="HOGENOM" id="CLU_2547312_0_0_1"/>
<gene>
    <name evidence="1" type="primary">AlNc14C540G12102</name>
    <name evidence="1" type="ORF">ALNC14_136070</name>
</gene>